<keyword evidence="5" id="KW-1185">Reference proteome</keyword>
<dbReference type="InterPro" id="IPR031852">
    <property type="entry name" value="Vik1/Cik1_MT-bd"/>
</dbReference>
<evidence type="ECO:0000313" key="4">
    <source>
        <dbReference type="EMBL" id="QGN15338.1"/>
    </source>
</evidence>
<feature type="region of interest" description="Disordered" evidence="2">
    <location>
        <begin position="1"/>
        <end position="30"/>
    </location>
</feature>
<protein>
    <submittedName>
        <fullName evidence="4">Spindle pole body-associated protein CIK1</fullName>
    </submittedName>
</protein>
<dbReference type="EMBL" id="CP015056">
    <property type="protein sequence ID" value="QGN15338.1"/>
    <property type="molecule type" value="Genomic_DNA"/>
</dbReference>
<dbReference type="Gene3D" id="3.40.850.20">
    <property type="match status" value="1"/>
</dbReference>
<name>A0ABX6EYM2_KLUMA</name>
<keyword evidence="1" id="KW-0175">Coiled coil</keyword>
<gene>
    <name evidence="4" type="primary">CIK1</name>
    <name evidence="4" type="ORF">FIM1_2027</name>
</gene>
<dbReference type="Proteomes" id="UP000422736">
    <property type="component" value="Chromosome 3"/>
</dbReference>
<evidence type="ECO:0000259" key="3">
    <source>
        <dbReference type="Pfam" id="PF16796"/>
    </source>
</evidence>
<feature type="compositionally biased region" description="Polar residues" evidence="2">
    <location>
        <begin position="7"/>
        <end position="22"/>
    </location>
</feature>
<dbReference type="Pfam" id="PF16796">
    <property type="entry name" value="Microtub_bd"/>
    <property type="match status" value="1"/>
</dbReference>
<accession>A0ABX6EYM2</accession>
<evidence type="ECO:0000256" key="1">
    <source>
        <dbReference type="SAM" id="Coils"/>
    </source>
</evidence>
<proteinExistence type="predicted"/>
<reference evidence="4 5" key="1">
    <citation type="submission" date="2016-03" db="EMBL/GenBank/DDBJ databases">
        <title>How can Kluyveromyces marxianus grow so fast - potential evolutionary course in Saccharomyces Complex revealed by comparative genomics.</title>
        <authorList>
            <person name="Mo W."/>
            <person name="Lu W."/>
            <person name="Yang X."/>
            <person name="Qi J."/>
            <person name="Lv H."/>
        </authorList>
    </citation>
    <scope>NUCLEOTIDE SEQUENCE [LARGE SCALE GENOMIC DNA]</scope>
    <source>
        <strain evidence="4 5">FIM1</strain>
    </source>
</reference>
<organism evidence="4 5">
    <name type="scientific">Kluyveromyces marxianus</name>
    <name type="common">Yeast</name>
    <name type="synonym">Candida kefyr</name>
    <dbReference type="NCBI Taxonomy" id="4911"/>
    <lineage>
        <taxon>Eukaryota</taxon>
        <taxon>Fungi</taxon>
        <taxon>Dikarya</taxon>
        <taxon>Ascomycota</taxon>
        <taxon>Saccharomycotina</taxon>
        <taxon>Saccharomycetes</taxon>
        <taxon>Saccharomycetales</taxon>
        <taxon>Saccharomycetaceae</taxon>
        <taxon>Kluyveromyces</taxon>
    </lineage>
</organism>
<evidence type="ECO:0000256" key="2">
    <source>
        <dbReference type="SAM" id="MobiDB-lite"/>
    </source>
</evidence>
<feature type="coiled-coil region" evidence="1">
    <location>
        <begin position="196"/>
        <end position="318"/>
    </location>
</feature>
<feature type="domain" description="Spindle pole body-associated protein Vik1/Cik1 microtubule binding" evidence="3">
    <location>
        <begin position="371"/>
        <end position="500"/>
    </location>
</feature>
<evidence type="ECO:0000313" key="5">
    <source>
        <dbReference type="Proteomes" id="UP000422736"/>
    </source>
</evidence>
<sequence>MHESRIPSINSGKRQRPFSSASLPDEDRLPEIHVTKKRHSALANITNVVMSSGVTSMASKSSMKAEPFSSPYQSQRQSTNMRLLNKYFYGDPTVIEEVKKRERKVLKDIHISSNQIKEVDAELENLNNNIIPQLKYDLNKKSNIFRHMKQDTLSMQEQLYQLNNDCDLKKKNHELMLNNLSLKHSVNMQDMMNYWHQKISEKRHDWELKIQKLKQTEPDPAVLNDIKMLKAEKQEREKTLQELKNANESELQDHENKLKTEFEQFKQEKKKPLAKSISENKKLNSELNELIEKKKSLLRKIDDKINEENSLREAIKERNLALKALNDSIEPIEHELSHLQLKFRSEKEITDAIKSQAKQAETEYTKQYDRMEQEQLQRRILENTIDDLDGHIRCFAYINCNDHDEYEVDYMNKCIIGDHDTFYFNRVLPRDLVSPLALFSSECFTFIDSSLKGGKSCNIISINDDLRKQFLETIQQKYPNLKILVQMVVLNDDDSSKDLLNLEDSDLSAVIEEKCIDFHARRLPITEVDGYMVSDFNGIHVTKFEIFRDEHNFESIFFIQAPKQEVDKLNVIRTSKLKGTPVSTFLQSLLSRLQSLIVFNFDTLDSSLLQLSQTLHKLPNPK</sequence>